<evidence type="ECO:0000313" key="2">
    <source>
        <dbReference type="EMBL" id="KAJ8425107.1"/>
    </source>
</evidence>
<accession>A0A9Q1GPE3</accession>
<organism evidence="2 3">
    <name type="scientific">Carnegiea gigantea</name>
    <dbReference type="NCBI Taxonomy" id="171969"/>
    <lineage>
        <taxon>Eukaryota</taxon>
        <taxon>Viridiplantae</taxon>
        <taxon>Streptophyta</taxon>
        <taxon>Embryophyta</taxon>
        <taxon>Tracheophyta</taxon>
        <taxon>Spermatophyta</taxon>
        <taxon>Magnoliopsida</taxon>
        <taxon>eudicotyledons</taxon>
        <taxon>Gunneridae</taxon>
        <taxon>Pentapetalae</taxon>
        <taxon>Caryophyllales</taxon>
        <taxon>Cactineae</taxon>
        <taxon>Cactaceae</taxon>
        <taxon>Cactoideae</taxon>
        <taxon>Echinocereeae</taxon>
        <taxon>Carnegiea</taxon>
    </lineage>
</organism>
<feature type="compositionally biased region" description="Basic and acidic residues" evidence="1">
    <location>
        <begin position="106"/>
        <end position="133"/>
    </location>
</feature>
<feature type="compositionally biased region" description="Polar residues" evidence="1">
    <location>
        <begin position="1"/>
        <end position="11"/>
    </location>
</feature>
<sequence length="654" mass="71640">MTDTIIQQVSEQVKKAHEASSSARPLPRFEYVPTPGCEPSHRHAPVVSQRHSEGMREAPHANKGGRTREENQDRSIGVNTQHSHRPSHRGPTELTMPGLRSKSRPRGLEVKPLKDGGPQSEHEPTWPEPQDKECSTEIITTITDGNAEGITRSTWKAQLRGAQQEVNPTGIICLPLRFGDKVKARNLEVDFLVVDVPTTYNVILGRPTLHIIKQRVSKKRPKALSVRILIIIATLSRPGCIALLVRHHSLAVHGCSLLIAQALFNSCRRIKLHQLRVSTFGLDTTAILDELNIRLKIAFNVEGLRCQGHQELLKELGALITPPMIAPILDLGISASASALERASSSWPPSPSSTSRSDTCTWLPLHPTFGAQPEGRQFAPAVAHPSSQGRESNPPDANDHDLANFSTKVRLAEASAARKSACGARVCTEGSPAACNEDPCSPWDPPVADDPRPLLEAGRPADRGYRSTSSTALHLDREALTLRGGRSSILLILRLRFFAGTKLGEVQESHHRFLTTRATKKNNRGISIRAFLACISTRLRRSSSQTRSASVATCSTVASPYSRGDSLPVLALHKAKESQVRAKRRTYGQEGRQVPLENFLRISRPTTTKKKSLAKYFNLGSQFIGSLSLDVLRFHSSPFWASTTQAIKEGIGLG</sequence>
<feature type="region of interest" description="Disordered" evidence="1">
    <location>
        <begin position="381"/>
        <end position="402"/>
    </location>
</feature>
<feature type="region of interest" description="Disordered" evidence="1">
    <location>
        <begin position="343"/>
        <end position="366"/>
    </location>
</feature>
<comment type="caution">
    <text evidence="2">The sequence shown here is derived from an EMBL/GenBank/DDBJ whole genome shotgun (WGS) entry which is preliminary data.</text>
</comment>
<dbReference type="CDD" id="cd00303">
    <property type="entry name" value="retropepsin_like"/>
    <property type="match status" value="1"/>
</dbReference>
<feature type="region of interest" description="Disordered" evidence="1">
    <location>
        <begin position="1"/>
        <end position="133"/>
    </location>
</feature>
<dbReference type="EMBL" id="JAKOGI010001542">
    <property type="protein sequence ID" value="KAJ8425107.1"/>
    <property type="molecule type" value="Genomic_DNA"/>
</dbReference>
<feature type="compositionally biased region" description="Low complexity" evidence="1">
    <location>
        <begin position="343"/>
        <end position="357"/>
    </location>
</feature>
<dbReference type="AlphaFoldDB" id="A0A9Q1GPE3"/>
<reference evidence="2" key="1">
    <citation type="submission" date="2022-04" db="EMBL/GenBank/DDBJ databases">
        <title>Carnegiea gigantea Genome sequencing and assembly v2.</title>
        <authorList>
            <person name="Copetti D."/>
            <person name="Sanderson M.J."/>
            <person name="Burquez A."/>
            <person name="Wojciechowski M.F."/>
        </authorList>
    </citation>
    <scope>NUCLEOTIDE SEQUENCE</scope>
    <source>
        <strain evidence="2">SGP5-SGP5p</strain>
        <tissue evidence="2">Aerial part</tissue>
    </source>
</reference>
<gene>
    <name evidence="2" type="ORF">Cgig2_013837</name>
</gene>
<feature type="compositionally biased region" description="Basic and acidic residues" evidence="1">
    <location>
        <begin position="50"/>
        <end position="73"/>
    </location>
</feature>
<proteinExistence type="predicted"/>
<dbReference type="Proteomes" id="UP001153076">
    <property type="component" value="Unassembled WGS sequence"/>
</dbReference>
<keyword evidence="3" id="KW-1185">Reference proteome</keyword>
<evidence type="ECO:0000256" key="1">
    <source>
        <dbReference type="SAM" id="MobiDB-lite"/>
    </source>
</evidence>
<protein>
    <submittedName>
        <fullName evidence="2">Uncharacterized protein</fullName>
    </submittedName>
</protein>
<name>A0A9Q1GPE3_9CARY</name>
<evidence type="ECO:0000313" key="3">
    <source>
        <dbReference type="Proteomes" id="UP001153076"/>
    </source>
</evidence>